<dbReference type="EMBL" id="CAQQ02096663">
    <property type="status" value="NOT_ANNOTATED_CDS"/>
    <property type="molecule type" value="Genomic_DNA"/>
</dbReference>
<accession>T1GVP9</accession>
<dbReference type="Proteomes" id="UP000015102">
    <property type="component" value="Unassembled WGS sequence"/>
</dbReference>
<keyword evidence="2" id="KW-1185">Reference proteome</keyword>
<proteinExistence type="predicted"/>
<dbReference type="EnsemblMetazoa" id="MESCA007863-RA">
    <property type="protein sequence ID" value="MESCA007863-PA"/>
    <property type="gene ID" value="MESCA007863"/>
</dbReference>
<protein>
    <submittedName>
        <fullName evidence="1">Uncharacterized protein</fullName>
    </submittedName>
</protein>
<evidence type="ECO:0000313" key="1">
    <source>
        <dbReference type="EnsemblMetazoa" id="MESCA007863-PA"/>
    </source>
</evidence>
<organism evidence="1 2">
    <name type="scientific">Megaselia scalaris</name>
    <name type="common">Humpbacked fly</name>
    <name type="synonym">Phora scalaris</name>
    <dbReference type="NCBI Taxonomy" id="36166"/>
    <lineage>
        <taxon>Eukaryota</taxon>
        <taxon>Metazoa</taxon>
        <taxon>Ecdysozoa</taxon>
        <taxon>Arthropoda</taxon>
        <taxon>Hexapoda</taxon>
        <taxon>Insecta</taxon>
        <taxon>Pterygota</taxon>
        <taxon>Neoptera</taxon>
        <taxon>Endopterygota</taxon>
        <taxon>Diptera</taxon>
        <taxon>Brachycera</taxon>
        <taxon>Muscomorpha</taxon>
        <taxon>Platypezoidea</taxon>
        <taxon>Phoridae</taxon>
        <taxon>Megaseliini</taxon>
        <taxon>Megaselia</taxon>
    </lineage>
</organism>
<dbReference type="HOGENOM" id="CLU_2673919_0_0_1"/>
<sequence length="75" mass="8783">MVFGSRTEISESTYYDSFLRDALDKIHQSARENLDINSERMRMNYDLSIHGDELNEKDLVLLYNSQRKKGVSPKL</sequence>
<dbReference type="AlphaFoldDB" id="T1GVP9"/>
<name>T1GVP9_MEGSC</name>
<evidence type="ECO:0000313" key="2">
    <source>
        <dbReference type="Proteomes" id="UP000015102"/>
    </source>
</evidence>
<reference evidence="1" key="2">
    <citation type="submission" date="2015-06" db="UniProtKB">
        <authorList>
            <consortium name="EnsemblMetazoa"/>
        </authorList>
    </citation>
    <scope>IDENTIFICATION</scope>
</reference>
<reference evidence="2" key="1">
    <citation type="submission" date="2013-02" db="EMBL/GenBank/DDBJ databases">
        <authorList>
            <person name="Hughes D."/>
        </authorList>
    </citation>
    <scope>NUCLEOTIDE SEQUENCE</scope>
    <source>
        <strain>Durham</strain>
        <strain evidence="2">NC isolate 2 -- Noor lab</strain>
    </source>
</reference>